<gene>
    <name evidence="2" type="ORF">WR25_01632</name>
</gene>
<comment type="caution">
    <text evidence="2">The sequence shown here is derived from an EMBL/GenBank/DDBJ whole genome shotgun (WGS) entry which is preliminary data.</text>
</comment>
<feature type="region of interest" description="Disordered" evidence="1">
    <location>
        <begin position="58"/>
        <end position="99"/>
    </location>
</feature>
<accession>A0A2A2KD11</accession>
<protein>
    <submittedName>
        <fullName evidence="2">Uncharacterized protein</fullName>
    </submittedName>
</protein>
<sequence>MATLTVISAAMAPRSCRPRCQNHASNCSIGMTKAQANTSRHQPLAANALMPRKAMPAPMAGRAMGKATRQKACSGDSPNTRAASIKPLPWARKAVRASR</sequence>
<dbReference type="EMBL" id="LIAE01008924">
    <property type="protein sequence ID" value="PAV71763.1"/>
    <property type="molecule type" value="Genomic_DNA"/>
</dbReference>
<dbReference type="AlphaFoldDB" id="A0A2A2KD11"/>
<name>A0A2A2KD11_9BILA</name>
<evidence type="ECO:0000313" key="3">
    <source>
        <dbReference type="Proteomes" id="UP000218231"/>
    </source>
</evidence>
<evidence type="ECO:0000313" key="2">
    <source>
        <dbReference type="EMBL" id="PAV71763.1"/>
    </source>
</evidence>
<keyword evidence="3" id="KW-1185">Reference proteome</keyword>
<reference evidence="2 3" key="1">
    <citation type="journal article" date="2017" name="Curr. Biol.">
        <title>Genome architecture and evolution of a unichromosomal asexual nematode.</title>
        <authorList>
            <person name="Fradin H."/>
            <person name="Zegar C."/>
            <person name="Gutwein M."/>
            <person name="Lucas J."/>
            <person name="Kovtun M."/>
            <person name="Corcoran D."/>
            <person name="Baugh L.R."/>
            <person name="Kiontke K."/>
            <person name="Gunsalus K."/>
            <person name="Fitch D.H."/>
            <person name="Piano F."/>
        </authorList>
    </citation>
    <scope>NUCLEOTIDE SEQUENCE [LARGE SCALE GENOMIC DNA]</scope>
    <source>
        <strain evidence="2">PF1309</strain>
    </source>
</reference>
<feature type="compositionally biased region" description="Low complexity" evidence="1">
    <location>
        <begin position="58"/>
        <end position="67"/>
    </location>
</feature>
<proteinExistence type="predicted"/>
<organism evidence="2 3">
    <name type="scientific">Diploscapter pachys</name>
    <dbReference type="NCBI Taxonomy" id="2018661"/>
    <lineage>
        <taxon>Eukaryota</taxon>
        <taxon>Metazoa</taxon>
        <taxon>Ecdysozoa</taxon>
        <taxon>Nematoda</taxon>
        <taxon>Chromadorea</taxon>
        <taxon>Rhabditida</taxon>
        <taxon>Rhabditina</taxon>
        <taxon>Rhabditomorpha</taxon>
        <taxon>Rhabditoidea</taxon>
        <taxon>Rhabditidae</taxon>
        <taxon>Diploscapter</taxon>
    </lineage>
</organism>
<dbReference type="Proteomes" id="UP000218231">
    <property type="component" value="Unassembled WGS sequence"/>
</dbReference>
<evidence type="ECO:0000256" key="1">
    <source>
        <dbReference type="SAM" id="MobiDB-lite"/>
    </source>
</evidence>